<dbReference type="PANTHER" id="PTHR43460">
    <property type="entry name" value="METHYLTRANSFERASE"/>
    <property type="match status" value="1"/>
</dbReference>
<keyword evidence="1" id="KW-0812">Transmembrane</keyword>
<dbReference type="GO" id="GO:0032259">
    <property type="term" value="P:methylation"/>
    <property type="evidence" value="ECO:0007669"/>
    <property type="project" value="UniProtKB-KW"/>
</dbReference>
<evidence type="ECO:0000313" key="3">
    <source>
        <dbReference type="Proteomes" id="UP000240974"/>
    </source>
</evidence>
<keyword evidence="1" id="KW-1133">Transmembrane helix</keyword>
<keyword evidence="3" id="KW-1185">Reference proteome</keyword>
<proteinExistence type="predicted"/>
<dbReference type="Proteomes" id="UP000240974">
    <property type="component" value="Unassembled WGS sequence"/>
</dbReference>
<name>A0A2T3FPD0_9FIRM</name>
<accession>A0A2T3FPD0</accession>
<sequence>MEYYIVLLVFYAITLIFLRLVFAEIEGRQARKMSNVRYFLRYHSKFVYRNQFSIIFVAFLCYMIVSVEKAFSTMWFLQLLGFIAVGVISDALSQIVYYYYINFRFKKDIVESEELKNEIEQAVLNQGEELMQQTIPSYEPHRIIEDYLNEENHLAVISVDGGNFTSQFEKLPPITYSVELNPTKARETLEEKGVKVTTFTSQGKMPFKDEKLDVVVNELSNYDKFEMYRILKPGGYLVVDQLGSDNYKEIINMFIPFKLKGQWNKEACQLTLTEIGFDIVDSYEDVGHIRFHSLSAVLAFMKSISPERVEKYEQFMNFYADVLKKIKKNQFYEITTHKFMVIARKNDMKQEN</sequence>
<organism evidence="2 3">
    <name type="scientific">Faecalibacillus intestinalis</name>
    <dbReference type="NCBI Taxonomy" id="1982626"/>
    <lineage>
        <taxon>Bacteria</taxon>
        <taxon>Bacillati</taxon>
        <taxon>Bacillota</taxon>
        <taxon>Erysipelotrichia</taxon>
        <taxon>Erysipelotrichales</taxon>
        <taxon>Coprobacillaceae</taxon>
        <taxon>Faecalibacillus</taxon>
    </lineage>
</organism>
<protein>
    <submittedName>
        <fullName evidence="2">SAM-dependent methyltransferase</fullName>
    </submittedName>
</protein>
<reference evidence="2 3" key="1">
    <citation type="journal article" date="2019" name="Int. J. Syst. Evol. Microbiol.">
        <title>Faecalibacillus intestinalis gen. nov., sp. nov. and Faecalibacillus faecis sp. nov., isolated from human faeces.</title>
        <authorList>
            <person name="Seo B."/>
            <person name="Jeon K."/>
            <person name="Baek I."/>
            <person name="Lee Y.M."/>
            <person name="Baek K."/>
            <person name="Ko G."/>
        </authorList>
    </citation>
    <scope>NUCLEOTIDE SEQUENCE [LARGE SCALE GENOMIC DNA]</scope>
    <source>
        <strain evidence="2 3">SNUG30099</strain>
    </source>
</reference>
<keyword evidence="2" id="KW-0808">Transferase</keyword>
<dbReference type="SUPFAM" id="SSF53335">
    <property type="entry name" value="S-adenosyl-L-methionine-dependent methyltransferases"/>
    <property type="match status" value="1"/>
</dbReference>
<dbReference type="PANTHER" id="PTHR43460:SF1">
    <property type="entry name" value="METHYLTRANSFERASE TYPE 11 DOMAIN-CONTAINING PROTEIN"/>
    <property type="match status" value="1"/>
</dbReference>
<feature type="transmembrane region" description="Helical" evidence="1">
    <location>
        <begin position="6"/>
        <end position="25"/>
    </location>
</feature>
<feature type="transmembrane region" description="Helical" evidence="1">
    <location>
        <begin position="46"/>
        <end position="65"/>
    </location>
</feature>
<dbReference type="InterPro" id="IPR052939">
    <property type="entry name" value="23S_rRNA_MeTrnsfrase_RlmA"/>
</dbReference>
<keyword evidence="1" id="KW-0472">Membrane</keyword>
<dbReference type="AlphaFoldDB" id="A0A2T3FPD0"/>
<comment type="caution">
    <text evidence="2">The sequence shown here is derived from an EMBL/GenBank/DDBJ whole genome shotgun (WGS) entry which is preliminary data.</text>
</comment>
<dbReference type="RefSeq" id="WP_022001399.1">
    <property type="nucleotide sequence ID" value="NZ_DBGCSN010000342.1"/>
</dbReference>
<evidence type="ECO:0000313" key="2">
    <source>
        <dbReference type="EMBL" id="PST37132.1"/>
    </source>
</evidence>
<dbReference type="InterPro" id="IPR029063">
    <property type="entry name" value="SAM-dependent_MTases_sf"/>
</dbReference>
<feature type="transmembrane region" description="Helical" evidence="1">
    <location>
        <begin position="77"/>
        <end position="100"/>
    </location>
</feature>
<gene>
    <name evidence="2" type="ORF">C7U54_12515</name>
</gene>
<dbReference type="GO" id="GO:0008168">
    <property type="term" value="F:methyltransferase activity"/>
    <property type="evidence" value="ECO:0007669"/>
    <property type="project" value="UniProtKB-KW"/>
</dbReference>
<dbReference type="Gene3D" id="3.40.50.150">
    <property type="entry name" value="Vaccinia Virus protein VP39"/>
    <property type="match status" value="1"/>
</dbReference>
<dbReference type="EMBL" id="PYLQ01000024">
    <property type="protein sequence ID" value="PST37132.1"/>
    <property type="molecule type" value="Genomic_DNA"/>
</dbReference>
<keyword evidence="2" id="KW-0489">Methyltransferase</keyword>
<evidence type="ECO:0000256" key="1">
    <source>
        <dbReference type="SAM" id="Phobius"/>
    </source>
</evidence>